<comment type="subcellular location">
    <subcellularLocation>
        <location evidence="1">Membrane</location>
        <topology evidence="1">Multi-pass membrane protein</topology>
    </subcellularLocation>
</comment>
<dbReference type="RefSeq" id="WP_245935652.1">
    <property type="nucleotide sequence ID" value="NZ_QGDO01000009.1"/>
</dbReference>
<dbReference type="Proteomes" id="UP000245535">
    <property type="component" value="Unassembled WGS sequence"/>
</dbReference>
<keyword evidence="6" id="KW-0808">Transferase</keyword>
<keyword evidence="3 5" id="KW-1133">Transmembrane helix</keyword>
<feature type="transmembrane region" description="Helical" evidence="5">
    <location>
        <begin position="169"/>
        <end position="186"/>
    </location>
</feature>
<evidence type="ECO:0000313" key="7">
    <source>
        <dbReference type="Proteomes" id="UP000245535"/>
    </source>
</evidence>
<feature type="transmembrane region" description="Helical" evidence="5">
    <location>
        <begin position="94"/>
        <end position="118"/>
    </location>
</feature>
<sequence>MQKVSQANIKSTLVHLRIPFSIWLMPIFLFAVGNLDDLDLFKVGIIFLVWHLFVYPASNAYNSFYDKDEGSIGGIEAPPPVHTSLLYTSLVMDLIALVLSWFFIGTPFMLGVLIYGLVSKAYSHPSIRLKKLPLLSWFVVANFQGAWVYLCTILALANIEISELLQDKYLFPAFLCTLMLFANYPLTQIYQHEEDKQRGDMTMSRLLGIKGTLFFSAGIFLVTGIGFIFYYWQNNLNLHILFYLLCTQPILIYFTYWSRKVFKDLDFANYKYTMRMNIIASFCMNLFFFISLILD</sequence>
<dbReference type="Pfam" id="PF01040">
    <property type="entry name" value="UbiA"/>
    <property type="match status" value="1"/>
</dbReference>
<feature type="transmembrane region" description="Helical" evidence="5">
    <location>
        <begin position="276"/>
        <end position="294"/>
    </location>
</feature>
<reference evidence="6 7" key="1">
    <citation type="submission" date="2018-03" db="EMBL/GenBank/DDBJ databases">
        <title>Genomic Encyclopedia of Archaeal and Bacterial Type Strains, Phase II (KMG-II): from individual species to whole genera.</title>
        <authorList>
            <person name="Goeker M."/>
        </authorList>
    </citation>
    <scope>NUCLEOTIDE SEQUENCE [LARGE SCALE GENOMIC DNA]</scope>
    <source>
        <strain evidence="6 7">DSM 28229</strain>
    </source>
</reference>
<comment type="caution">
    <text evidence="6">The sequence shown here is derived from an EMBL/GenBank/DDBJ whole genome shotgun (WGS) entry which is preliminary data.</text>
</comment>
<feature type="transmembrane region" description="Helical" evidence="5">
    <location>
        <begin position="134"/>
        <end position="157"/>
    </location>
</feature>
<organism evidence="6 7">
    <name type="scientific">Sediminitomix flava</name>
    <dbReference type="NCBI Taxonomy" id="379075"/>
    <lineage>
        <taxon>Bacteria</taxon>
        <taxon>Pseudomonadati</taxon>
        <taxon>Bacteroidota</taxon>
        <taxon>Cytophagia</taxon>
        <taxon>Cytophagales</taxon>
        <taxon>Flammeovirgaceae</taxon>
        <taxon>Sediminitomix</taxon>
    </lineage>
</organism>
<dbReference type="EMBL" id="QGDO01000009">
    <property type="protein sequence ID" value="PWJ36081.1"/>
    <property type="molecule type" value="Genomic_DNA"/>
</dbReference>
<feature type="transmembrane region" description="Helical" evidence="5">
    <location>
        <begin position="12"/>
        <end position="33"/>
    </location>
</feature>
<proteinExistence type="predicted"/>
<dbReference type="GO" id="GO:0016020">
    <property type="term" value="C:membrane"/>
    <property type="evidence" value="ECO:0007669"/>
    <property type="project" value="UniProtKB-SubCell"/>
</dbReference>
<name>A0A315Z0P1_SEDFL</name>
<dbReference type="AlphaFoldDB" id="A0A315Z0P1"/>
<evidence type="ECO:0000256" key="2">
    <source>
        <dbReference type="ARBA" id="ARBA00022692"/>
    </source>
</evidence>
<gene>
    <name evidence="6" type="ORF">BC781_10997</name>
</gene>
<evidence type="ECO:0000313" key="6">
    <source>
        <dbReference type="EMBL" id="PWJ36081.1"/>
    </source>
</evidence>
<evidence type="ECO:0000256" key="5">
    <source>
        <dbReference type="SAM" id="Phobius"/>
    </source>
</evidence>
<protein>
    <submittedName>
        <fullName evidence="6">1,4-dihydroxy-2-naphthoate octaprenyltransferase</fullName>
    </submittedName>
</protein>
<feature type="transmembrane region" description="Helical" evidence="5">
    <location>
        <begin position="40"/>
        <end position="58"/>
    </location>
</feature>
<feature type="transmembrane region" description="Helical" evidence="5">
    <location>
        <begin position="238"/>
        <end position="256"/>
    </location>
</feature>
<accession>A0A315Z0P1</accession>
<feature type="transmembrane region" description="Helical" evidence="5">
    <location>
        <begin position="207"/>
        <end position="232"/>
    </location>
</feature>
<keyword evidence="7" id="KW-1185">Reference proteome</keyword>
<evidence type="ECO:0000256" key="4">
    <source>
        <dbReference type="ARBA" id="ARBA00023136"/>
    </source>
</evidence>
<keyword evidence="2 5" id="KW-0812">Transmembrane</keyword>
<dbReference type="InterPro" id="IPR000537">
    <property type="entry name" value="UbiA_prenyltransferase"/>
</dbReference>
<dbReference type="GO" id="GO:0016765">
    <property type="term" value="F:transferase activity, transferring alkyl or aryl (other than methyl) groups"/>
    <property type="evidence" value="ECO:0007669"/>
    <property type="project" value="InterPro"/>
</dbReference>
<keyword evidence="4 5" id="KW-0472">Membrane</keyword>
<evidence type="ECO:0000256" key="1">
    <source>
        <dbReference type="ARBA" id="ARBA00004141"/>
    </source>
</evidence>
<evidence type="ECO:0000256" key="3">
    <source>
        <dbReference type="ARBA" id="ARBA00022989"/>
    </source>
</evidence>